<dbReference type="EMBL" id="KZ821224">
    <property type="protein sequence ID" value="PYH47529.1"/>
    <property type="molecule type" value="Genomic_DNA"/>
</dbReference>
<dbReference type="GeneID" id="37079195"/>
<dbReference type="AlphaFoldDB" id="A0A318ZJ39"/>
<dbReference type="OrthoDB" id="10028886at2759"/>
<dbReference type="PANTHER" id="PTHR38926:SF72">
    <property type="entry name" value="IM:7136021-RELATED"/>
    <property type="match status" value="1"/>
</dbReference>
<keyword evidence="2" id="KW-1185">Reference proteome</keyword>
<evidence type="ECO:0000313" key="1">
    <source>
        <dbReference type="EMBL" id="PYH47529.1"/>
    </source>
</evidence>
<dbReference type="SUPFAM" id="SSF52047">
    <property type="entry name" value="RNI-like"/>
    <property type="match status" value="1"/>
</dbReference>
<dbReference type="STRING" id="1450539.A0A318ZJ39"/>
<sequence length="565" mass="62409">MSFVLADDVLCMILDILGDERDHHSLFQCALSSRHLAAHSIPVLYKVCHASPVRGGGTEDEQFFNPLKRPPFNASLKRMVDPAVHKWALLWRSLALSSLGHTYLPYCSYLRYLDLDDLGDLLKDPKFSGQIREDFFSSELLDTVSSDYEAKGNKRLRSSAKGPDPSADLVKLRIGSAIVKKATSIRGMSLHVPPETLSEWVAGLPLLQSLTVWSGAALSQHTGAQLRENCPKFKQLTIYSWRDRPPITAEAESEEFLKELSPDTLECFDLISLSQLGPRSVAALGSQLQSLSELKLTSLTIKAIAELPSLKPLPSLRALALVDSVPSPRNESFYAIVSQVAEWIGNCRSLRQLDLRRFVDDPFLLSQTLSKEGLTLTNLSLAKYDMSGSDAFHEALGRQQSLRSLCLSGDPSFVPEDIEILVQALGQLHELRDLDLKDISDGFAQEHVITLTASLPHLECLWISGDFFDDTVLQAFYHLRELRALVIPAFSKFTADGIFDFISHLGPGNTGFSLSILNAVDSTLTEEAQLLISETLKASVDGSFDYGIVPLDDSDSSVPEDGVYW</sequence>
<proteinExistence type="predicted"/>
<name>A0A318ZJ39_9EURO</name>
<dbReference type="RefSeq" id="XP_025433511.1">
    <property type="nucleotide sequence ID" value="XM_025577966.1"/>
</dbReference>
<dbReference type="Proteomes" id="UP000248349">
    <property type="component" value="Unassembled WGS sequence"/>
</dbReference>
<accession>A0A318ZJ39</accession>
<dbReference type="PANTHER" id="PTHR38926">
    <property type="entry name" value="F-BOX DOMAIN CONTAINING PROTEIN, EXPRESSED"/>
    <property type="match status" value="1"/>
</dbReference>
<protein>
    <recommendedName>
        <fullName evidence="3">RNI-like protein</fullName>
    </recommendedName>
</protein>
<evidence type="ECO:0000313" key="2">
    <source>
        <dbReference type="Proteomes" id="UP000248349"/>
    </source>
</evidence>
<organism evidence="1 2">
    <name type="scientific">Aspergillus saccharolyticus JOP 1030-1</name>
    <dbReference type="NCBI Taxonomy" id="1450539"/>
    <lineage>
        <taxon>Eukaryota</taxon>
        <taxon>Fungi</taxon>
        <taxon>Dikarya</taxon>
        <taxon>Ascomycota</taxon>
        <taxon>Pezizomycotina</taxon>
        <taxon>Eurotiomycetes</taxon>
        <taxon>Eurotiomycetidae</taxon>
        <taxon>Eurotiales</taxon>
        <taxon>Aspergillaceae</taxon>
        <taxon>Aspergillus</taxon>
        <taxon>Aspergillus subgen. Circumdati</taxon>
    </lineage>
</organism>
<reference evidence="1 2" key="1">
    <citation type="submission" date="2016-12" db="EMBL/GenBank/DDBJ databases">
        <title>The genomes of Aspergillus section Nigri reveals drivers in fungal speciation.</title>
        <authorList>
            <consortium name="DOE Joint Genome Institute"/>
            <person name="Vesth T.C."/>
            <person name="Nybo J."/>
            <person name="Theobald S."/>
            <person name="Brandl J."/>
            <person name="Frisvad J.C."/>
            <person name="Nielsen K.F."/>
            <person name="Lyhne E.K."/>
            <person name="Kogle M.E."/>
            <person name="Kuo A."/>
            <person name="Riley R."/>
            <person name="Clum A."/>
            <person name="Nolan M."/>
            <person name="Lipzen A."/>
            <person name="Salamov A."/>
            <person name="Henrissat B."/>
            <person name="Wiebenga A."/>
            <person name="De Vries R.P."/>
            <person name="Grigoriev I.V."/>
            <person name="Mortensen U.H."/>
            <person name="Andersen M.R."/>
            <person name="Baker S.E."/>
        </authorList>
    </citation>
    <scope>NUCLEOTIDE SEQUENCE [LARGE SCALE GENOMIC DNA]</scope>
    <source>
        <strain evidence="1 2">JOP 1030-1</strain>
    </source>
</reference>
<dbReference type="InterPro" id="IPR032675">
    <property type="entry name" value="LRR_dom_sf"/>
</dbReference>
<dbReference type="Gene3D" id="3.80.10.10">
    <property type="entry name" value="Ribonuclease Inhibitor"/>
    <property type="match status" value="2"/>
</dbReference>
<gene>
    <name evidence="1" type="ORF">BP01DRAFT_390059</name>
</gene>
<evidence type="ECO:0008006" key="3">
    <source>
        <dbReference type="Google" id="ProtNLM"/>
    </source>
</evidence>